<evidence type="ECO:0000256" key="1">
    <source>
        <dbReference type="ARBA" id="ARBA00023015"/>
    </source>
</evidence>
<dbReference type="Gene3D" id="1.10.10.10">
    <property type="entry name" value="Winged helix-like DNA-binding domain superfamily/Winged helix DNA-binding domain"/>
    <property type="match status" value="1"/>
</dbReference>
<dbReference type="InterPro" id="IPR036390">
    <property type="entry name" value="WH_DNA-bd_sf"/>
</dbReference>
<comment type="caution">
    <text evidence="5">The sequence shown here is derived from an EMBL/GenBank/DDBJ whole genome shotgun (WGS) entry which is preliminary data.</text>
</comment>
<dbReference type="PROSITE" id="PS50995">
    <property type="entry name" value="HTH_MARR_2"/>
    <property type="match status" value="1"/>
</dbReference>
<sequence length="158" mass="17930">MSINSALDPLRSSVWRSLLTAHTKILDRIAEKLTQADLPPLEWYDVLLTLKEAPDNRLRLSELAERILLTRSNLTRLVDRLEKADLLYRKSCPSDRRGTYAVLTAAGLAMQQKMWIVYAEGISEHFASHISEDEAKVLQTICDRLLSNSAQINIKPKS</sequence>
<dbReference type="InterPro" id="IPR023187">
    <property type="entry name" value="Tscrpt_reg_MarR-type_CS"/>
</dbReference>
<dbReference type="InterPro" id="IPR036388">
    <property type="entry name" value="WH-like_DNA-bd_sf"/>
</dbReference>
<keyword evidence="6" id="KW-1185">Reference proteome</keyword>
<dbReference type="PANTHER" id="PTHR33164:SF104">
    <property type="entry name" value="TRANSCRIPTIONAL REGULATORY PROTEIN"/>
    <property type="match status" value="1"/>
</dbReference>
<dbReference type="SMART" id="SM00347">
    <property type="entry name" value="HTH_MARR"/>
    <property type="match status" value="1"/>
</dbReference>
<dbReference type="Proteomes" id="UP001152872">
    <property type="component" value="Unassembled WGS sequence"/>
</dbReference>
<evidence type="ECO:0000259" key="4">
    <source>
        <dbReference type="PROSITE" id="PS50995"/>
    </source>
</evidence>
<protein>
    <submittedName>
        <fullName evidence="5">MarR family transcriptional regulator</fullName>
    </submittedName>
</protein>
<dbReference type="PANTHER" id="PTHR33164">
    <property type="entry name" value="TRANSCRIPTIONAL REGULATOR, MARR FAMILY"/>
    <property type="match status" value="1"/>
</dbReference>
<dbReference type="InterPro" id="IPR000835">
    <property type="entry name" value="HTH_MarR-typ"/>
</dbReference>
<evidence type="ECO:0000313" key="5">
    <source>
        <dbReference type="EMBL" id="MDG3495520.1"/>
    </source>
</evidence>
<evidence type="ECO:0000256" key="2">
    <source>
        <dbReference type="ARBA" id="ARBA00023125"/>
    </source>
</evidence>
<organism evidence="5 6">
    <name type="scientific">Pseudanabaena catenata USMAC16</name>
    <dbReference type="NCBI Taxonomy" id="1855837"/>
    <lineage>
        <taxon>Bacteria</taxon>
        <taxon>Bacillati</taxon>
        <taxon>Cyanobacteriota</taxon>
        <taxon>Cyanophyceae</taxon>
        <taxon>Pseudanabaenales</taxon>
        <taxon>Pseudanabaenaceae</taxon>
        <taxon>Pseudanabaena</taxon>
    </lineage>
</organism>
<proteinExistence type="predicted"/>
<keyword evidence="1" id="KW-0805">Transcription regulation</keyword>
<evidence type="ECO:0000256" key="3">
    <source>
        <dbReference type="ARBA" id="ARBA00023163"/>
    </source>
</evidence>
<dbReference type="EMBL" id="VBTY01000106">
    <property type="protein sequence ID" value="MDG3495520.1"/>
    <property type="molecule type" value="Genomic_DNA"/>
</dbReference>
<dbReference type="GO" id="GO:0003677">
    <property type="term" value="F:DNA binding"/>
    <property type="evidence" value="ECO:0007669"/>
    <property type="project" value="UniProtKB-KW"/>
</dbReference>
<dbReference type="GO" id="GO:0006950">
    <property type="term" value="P:response to stress"/>
    <property type="evidence" value="ECO:0007669"/>
    <property type="project" value="TreeGrafter"/>
</dbReference>
<feature type="domain" description="HTH marR-type" evidence="4">
    <location>
        <begin position="1"/>
        <end position="147"/>
    </location>
</feature>
<reference evidence="5" key="1">
    <citation type="submission" date="2019-05" db="EMBL/GenBank/DDBJ databases">
        <title>Whole genome sequencing of Pseudanabaena catenata USMAC16.</title>
        <authorList>
            <person name="Khan Z."/>
            <person name="Omar W.M."/>
            <person name="Convey P."/>
            <person name="Merican F."/>
            <person name="Najimudin N."/>
        </authorList>
    </citation>
    <scope>NUCLEOTIDE SEQUENCE</scope>
    <source>
        <strain evidence="5">USMAC16</strain>
    </source>
</reference>
<dbReference type="InterPro" id="IPR039422">
    <property type="entry name" value="MarR/SlyA-like"/>
</dbReference>
<dbReference type="SUPFAM" id="SSF46785">
    <property type="entry name" value="Winged helix' DNA-binding domain"/>
    <property type="match status" value="1"/>
</dbReference>
<keyword evidence="2" id="KW-0238">DNA-binding</keyword>
<dbReference type="Pfam" id="PF12802">
    <property type="entry name" value="MarR_2"/>
    <property type="match status" value="1"/>
</dbReference>
<dbReference type="PROSITE" id="PS01117">
    <property type="entry name" value="HTH_MARR_1"/>
    <property type="match status" value="1"/>
</dbReference>
<name>A0A9X4MAA0_9CYAN</name>
<keyword evidence="3" id="KW-0804">Transcription</keyword>
<dbReference type="AlphaFoldDB" id="A0A9X4MAA0"/>
<dbReference type="RefSeq" id="WP_009627647.1">
    <property type="nucleotide sequence ID" value="NZ_VBTY01000106.1"/>
</dbReference>
<dbReference type="GO" id="GO:0003700">
    <property type="term" value="F:DNA-binding transcription factor activity"/>
    <property type="evidence" value="ECO:0007669"/>
    <property type="project" value="InterPro"/>
</dbReference>
<evidence type="ECO:0000313" key="6">
    <source>
        <dbReference type="Proteomes" id="UP001152872"/>
    </source>
</evidence>
<gene>
    <name evidence="5" type="ORF">FEV09_13255</name>
</gene>
<accession>A0A9X4MAA0</accession>
<dbReference type="PRINTS" id="PR00598">
    <property type="entry name" value="HTHMARR"/>
</dbReference>